<comment type="caution">
    <text evidence="9">The sequence shown here is derived from an EMBL/GenBank/DDBJ whole genome shotgun (WGS) entry which is preliminary data.</text>
</comment>
<keyword evidence="3" id="KW-1003">Cell membrane</keyword>
<name>A0A9D1IT36_9CLOT</name>
<accession>A0A9D1IT36</accession>
<feature type="binding site" evidence="7">
    <location>
        <position position="72"/>
    </location>
    <ligand>
        <name>Zn(2+)</name>
        <dbReference type="ChEBI" id="CHEBI:29105"/>
    </ligand>
</feature>
<protein>
    <submittedName>
        <fullName evidence="9">Hemolysin III family protein</fullName>
    </submittedName>
</protein>
<dbReference type="GO" id="GO:0046872">
    <property type="term" value="F:metal ion binding"/>
    <property type="evidence" value="ECO:0007669"/>
    <property type="project" value="UniProtKB-KW"/>
</dbReference>
<evidence type="ECO:0000256" key="2">
    <source>
        <dbReference type="ARBA" id="ARBA00008488"/>
    </source>
</evidence>
<evidence type="ECO:0000256" key="7">
    <source>
        <dbReference type="PIRSR" id="PIRSR604254-1"/>
    </source>
</evidence>
<dbReference type="NCBIfam" id="TIGR01065">
    <property type="entry name" value="hlyIII"/>
    <property type="match status" value="1"/>
</dbReference>
<evidence type="ECO:0000256" key="3">
    <source>
        <dbReference type="ARBA" id="ARBA00022475"/>
    </source>
</evidence>
<evidence type="ECO:0000256" key="1">
    <source>
        <dbReference type="ARBA" id="ARBA00004651"/>
    </source>
</evidence>
<keyword evidence="7" id="KW-0862">Zinc</keyword>
<evidence type="ECO:0000256" key="6">
    <source>
        <dbReference type="ARBA" id="ARBA00023136"/>
    </source>
</evidence>
<feature type="transmembrane region" description="Helical" evidence="8">
    <location>
        <begin position="113"/>
        <end position="135"/>
    </location>
</feature>
<keyword evidence="5 8" id="KW-1133">Transmembrane helix</keyword>
<keyword evidence="7" id="KW-0479">Metal-binding</keyword>
<gene>
    <name evidence="9" type="ORF">IAB67_00915</name>
</gene>
<feature type="transmembrane region" description="Helical" evidence="8">
    <location>
        <begin position="21"/>
        <end position="42"/>
    </location>
</feature>
<comment type="similarity">
    <text evidence="2">Belongs to the UPF0073 (Hly-III) family.</text>
</comment>
<feature type="transmembrane region" description="Helical" evidence="8">
    <location>
        <begin position="197"/>
        <end position="218"/>
    </location>
</feature>
<dbReference type="PANTHER" id="PTHR20855:SF3">
    <property type="entry name" value="LD03007P"/>
    <property type="match status" value="1"/>
</dbReference>
<dbReference type="InterPro" id="IPR004254">
    <property type="entry name" value="AdipoR/HlyIII-related"/>
</dbReference>
<dbReference type="GO" id="GO:0005886">
    <property type="term" value="C:plasma membrane"/>
    <property type="evidence" value="ECO:0007669"/>
    <property type="project" value="UniProtKB-SubCell"/>
</dbReference>
<dbReference type="AlphaFoldDB" id="A0A9D1IT36"/>
<reference evidence="9" key="1">
    <citation type="submission" date="2020-10" db="EMBL/GenBank/DDBJ databases">
        <authorList>
            <person name="Gilroy R."/>
        </authorList>
    </citation>
    <scope>NUCLEOTIDE SEQUENCE</scope>
    <source>
        <strain evidence="9">CHK191-8634</strain>
    </source>
</reference>
<feature type="transmembrane region" description="Helical" evidence="8">
    <location>
        <begin position="142"/>
        <end position="163"/>
    </location>
</feature>
<feature type="transmembrane region" description="Helical" evidence="8">
    <location>
        <begin position="48"/>
        <end position="65"/>
    </location>
</feature>
<keyword evidence="6 8" id="KW-0472">Membrane</keyword>
<proteinExistence type="inferred from homology"/>
<feature type="binding site" evidence="7">
    <location>
        <position position="200"/>
    </location>
    <ligand>
        <name>Zn(2+)</name>
        <dbReference type="ChEBI" id="CHEBI:29105"/>
    </ligand>
</feature>
<keyword evidence="4 8" id="KW-0812">Transmembrane</keyword>
<sequence>MPHREKRLRPAYTLGEEIVNSVSHGLGAALAAAGTAILIVYAAWHHNVWAIVSCAIYGASLFLLYMSSTLYHSFQQPRVKALFRIFDHCTIFLLIAGTYTPITLVTLRGSNPALGWTLFGVVWAAAVVGIVLTAIDLERFKLFSMICYVAMGWVIVVAIRPLMAVLPVGGLWLLVSGGLAYTVGITFFVIHVRYMHSIWHFFVLAGSVLHFLAILLYVI</sequence>
<evidence type="ECO:0000256" key="8">
    <source>
        <dbReference type="SAM" id="Phobius"/>
    </source>
</evidence>
<feature type="transmembrane region" description="Helical" evidence="8">
    <location>
        <begin position="85"/>
        <end position="107"/>
    </location>
</feature>
<evidence type="ECO:0000313" key="10">
    <source>
        <dbReference type="Proteomes" id="UP000824073"/>
    </source>
</evidence>
<feature type="transmembrane region" description="Helical" evidence="8">
    <location>
        <begin position="169"/>
        <end position="190"/>
    </location>
</feature>
<dbReference type="InterPro" id="IPR005744">
    <property type="entry name" value="Hy-lIII"/>
</dbReference>
<organism evidence="9 10">
    <name type="scientific">Candidatus Ventrousia excrementavium</name>
    <dbReference type="NCBI Taxonomy" id="2840961"/>
    <lineage>
        <taxon>Bacteria</taxon>
        <taxon>Bacillati</taxon>
        <taxon>Bacillota</taxon>
        <taxon>Clostridia</taxon>
        <taxon>Eubacteriales</taxon>
        <taxon>Clostridiaceae</taxon>
        <taxon>Clostridiaceae incertae sedis</taxon>
        <taxon>Candidatus Ventrousia</taxon>
    </lineage>
</organism>
<dbReference type="EMBL" id="DVMR01000011">
    <property type="protein sequence ID" value="HIU42842.1"/>
    <property type="molecule type" value="Genomic_DNA"/>
</dbReference>
<evidence type="ECO:0000256" key="4">
    <source>
        <dbReference type="ARBA" id="ARBA00022692"/>
    </source>
</evidence>
<feature type="binding site" evidence="7">
    <location>
        <position position="196"/>
    </location>
    <ligand>
        <name>Zn(2+)</name>
        <dbReference type="ChEBI" id="CHEBI:29105"/>
    </ligand>
</feature>
<reference evidence="9" key="2">
    <citation type="journal article" date="2021" name="PeerJ">
        <title>Extensive microbial diversity within the chicken gut microbiome revealed by metagenomics and culture.</title>
        <authorList>
            <person name="Gilroy R."/>
            <person name="Ravi A."/>
            <person name="Getino M."/>
            <person name="Pursley I."/>
            <person name="Horton D.L."/>
            <person name="Alikhan N.F."/>
            <person name="Baker D."/>
            <person name="Gharbi K."/>
            <person name="Hall N."/>
            <person name="Watson M."/>
            <person name="Adriaenssens E.M."/>
            <person name="Foster-Nyarko E."/>
            <person name="Jarju S."/>
            <person name="Secka A."/>
            <person name="Antonio M."/>
            <person name="Oren A."/>
            <person name="Chaudhuri R.R."/>
            <person name="La Ragione R."/>
            <person name="Hildebrand F."/>
            <person name="Pallen M.J."/>
        </authorList>
    </citation>
    <scope>NUCLEOTIDE SEQUENCE</scope>
    <source>
        <strain evidence="9">CHK191-8634</strain>
    </source>
</reference>
<dbReference type="Proteomes" id="UP000824073">
    <property type="component" value="Unassembled WGS sequence"/>
</dbReference>
<evidence type="ECO:0000313" key="9">
    <source>
        <dbReference type="EMBL" id="HIU42842.1"/>
    </source>
</evidence>
<dbReference type="GO" id="GO:0140911">
    <property type="term" value="F:pore-forming activity"/>
    <property type="evidence" value="ECO:0007669"/>
    <property type="project" value="InterPro"/>
</dbReference>
<evidence type="ECO:0000256" key="5">
    <source>
        <dbReference type="ARBA" id="ARBA00022989"/>
    </source>
</evidence>
<dbReference type="PANTHER" id="PTHR20855">
    <property type="entry name" value="ADIPOR/PROGESTIN RECEPTOR-RELATED"/>
    <property type="match status" value="1"/>
</dbReference>
<comment type="subcellular location">
    <subcellularLocation>
        <location evidence="1">Cell membrane</location>
        <topology evidence="1">Multi-pass membrane protein</topology>
    </subcellularLocation>
</comment>
<dbReference type="Pfam" id="PF03006">
    <property type="entry name" value="HlyIII"/>
    <property type="match status" value="1"/>
</dbReference>